<reference evidence="4 5" key="1">
    <citation type="submission" date="2020-08" db="EMBL/GenBank/DDBJ databases">
        <title>Genome sequencing of Purple Non-Sulfur Bacteria from various extreme environments.</title>
        <authorList>
            <person name="Mayer M."/>
        </authorList>
    </citation>
    <scope>NUCLEOTIDE SEQUENCE [LARGE SCALE GENOMIC DNA]</scope>
    <source>
        <strain evidence="4 5">2761</strain>
    </source>
</reference>
<proteinExistence type="predicted"/>
<dbReference type="PROSITE" id="PS50006">
    <property type="entry name" value="FHA_DOMAIN"/>
    <property type="match status" value="1"/>
</dbReference>
<evidence type="ECO:0000259" key="2">
    <source>
        <dbReference type="PROSITE" id="PS50006"/>
    </source>
</evidence>
<feature type="region of interest" description="Disordered" evidence="1">
    <location>
        <begin position="1"/>
        <end position="23"/>
    </location>
</feature>
<dbReference type="PANTHER" id="PTHR43081">
    <property type="entry name" value="ADENYLATE CYCLASE, TERMINAL-DIFFERENTIATION SPECIFIC-RELATED"/>
    <property type="match status" value="1"/>
</dbReference>
<dbReference type="SUPFAM" id="SSF49879">
    <property type="entry name" value="SMAD/FHA domain"/>
    <property type="match status" value="1"/>
</dbReference>
<protein>
    <submittedName>
        <fullName evidence="4">Class 3 adenylate cyclase</fullName>
    </submittedName>
</protein>
<dbReference type="GO" id="GO:0009190">
    <property type="term" value="P:cyclic nucleotide biosynthetic process"/>
    <property type="evidence" value="ECO:0007669"/>
    <property type="project" value="InterPro"/>
</dbReference>
<gene>
    <name evidence="4" type="ORF">GGD90_000475</name>
</gene>
<dbReference type="PANTHER" id="PTHR43081:SF1">
    <property type="entry name" value="ADENYLATE CYCLASE, TERMINAL-DIFFERENTIATION SPECIFIC"/>
    <property type="match status" value="1"/>
</dbReference>
<feature type="compositionally biased region" description="Basic and acidic residues" evidence="1">
    <location>
        <begin position="7"/>
        <end position="18"/>
    </location>
</feature>
<dbReference type="SUPFAM" id="SSF55073">
    <property type="entry name" value="Nucleotide cyclase"/>
    <property type="match status" value="1"/>
</dbReference>
<evidence type="ECO:0000256" key="1">
    <source>
        <dbReference type="SAM" id="MobiDB-lite"/>
    </source>
</evidence>
<dbReference type="Gene3D" id="3.30.70.1230">
    <property type="entry name" value="Nucleotide cyclase"/>
    <property type="match status" value="1"/>
</dbReference>
<feature type="domain" description="FHA" evidence="2">
    <location>
        <begin position="223"/>
        <end position="271"/>
    </location>
</feature>
<dbReference type="SMART" id="SM00240">
    <property type="entry name" value="FHA"/>
    <property type="match status" value="1"/>
</dbReference>
<dbReference type="RefSeq" id="WP_153114893.1">
    <property type="nucleotide sequence ID" value="NZ_JACIGE010000001.1"/>
</dbReference>
<sequence length="308" mass="33309">MTQNPVGERRAARSDRRGTRPPTQLLAGIAGSARLYERLTDAEAQHAIERCLKRMARAVEGLHGEVVKSVGDELQAQFTSTDEAMQAATEMQLRIADLPPASGVKLAIRVGFHCGEAGQPGGVEAALTSAARLTALARAGQILTDAATLAKLSPLMQLLTRPLTPGGSGRSGNEALFEVLWDEPDLAAHRAPAQRAGDSGSGRRLCARHSGTVVVLDDLHPSLTIGRDAKCDLVVADRRASRVHARIERRDDRFVLIDQSTNGSFLHFRDEHEFFVRREEVTLRGAGIVSVATSANHPDADRIEFEHL</sequence>
<dbReference type="EMBL" id="JACIGE010000001">
    <property type="protein sequence ID" value="MBB4246126.1"/>
    <property type="molecule type" value="Genomic_DNA"/>
</dbReference>
<dbReference type="InterPro" id="IPR001054">
    <property type="entry name" value="A/G_cyclase"/>
</dbReference>
<dbReference type="GO" id="GO:0035556">
    <property type="term" value="P:intracellular signal transduction"/>
    <property type="evidence" value="ECO:0007669"/>
    <property type="project" value="InterPro"/>
</dbReference>
<dbReference type="Gene3D" id="2.60.200.20">
    <property type="match status" value="1"/>
</dbReference>
<name>A0A840G2E4_RHOTE</name>
<dbReference type="InterPro" id="IPR008984">
    <property type="entry name" value="SMAD_FHA_dom_sf"/>
</dbReference>
<dbReference type="AlphaFoldDB" id="A0A840G2E4"/>
<dbReference type="InterPro" id="IPR000253">
    <property type="entry name" value="FHA_dom"/>
</dbReference>
<evidence type="ECO:0000313" key="4">
    <source>
        <dbReference type="EMBL" id="MBB4246126.1"/>
    </source>
</evidence>
<evidence type="ECO:0000313" key="5">
    <source>
        <dbReference type="Proteomes" id="UP000587070"/>
    </source>
</evidence>
<comment type="caution">
    <text evidence="4">The sequence shown here is derived from an EMBL/GenBank/DDBJ whole genome shotgun (WGS) entry which is preliminary data.</text>
</comment>
<dbReference type="Proteomes" id="UP000587070">
    <property type="component" value="Unassembled WGS sequence"/>
</dbReference>
<dbReference type="OrthoDB" id="9801841at2"/>
<dbReference type="CDD" id="cd00060">
    <property type="entry name" value="FHA"/>
    <property type="match status" value="1"/>
</dbReference>
<organism evidence="4 5">
    <name type="scientific">Rhodocyclus tenuis</name>
    <name type="common">Rhodospirillum tenue</name>
    <dbReference type="NCBI Taxonomy" id="1066"/>
    <lineage>
        <taxon>Bacteria</taxon>
        <taxon>Pseudomonadati</taxon>
        <taxon>Pseudomonadota</taxon>
        <taxon>Betaproteobacteria</taxon>
        <taxon>Rhodocyclales</taxon>
        <taxon>Rhodocyclaceae</taxon>
        <taxon>Rhodocyclus</taxon>
    </lineage>
</organism>
<dbReference type="InterPro" id="IPR029787">
    <property type="entry name" value="Nucleotide_cyclase"/>
</dbReference>
<dbReference type="PROSITE" id="PS50125">
    <property type="entry name" value="GUANYLATE_CYCLASE_2"/>
    <property type="match status" value="1"/>
</dbReference>
<feature type="domain" description="Guanylate cyclase" evidence="3">
    <location>
        <begin position="23"/>
        <end position="115"/>
    </location>
</feature>
<dbReference type="InterPro" id="IPR050697">
    <property type="entry name" value="Adenylyl/Guanylyl_Cyclase_3/4"/>
</dbReference>
<accession>A0A840G2E4</accession>
<keyword evidence="5" id="KW-1185">Reference proteome</keyword>
<evidence type="ECO:0000259" key="3">
    <source>
        <dbReference type="PROSITE" id="PS50125"/>
    </source>
</evidence>
<dbReference type="GO" id="GO:0004016">
    <property type="term" value="F:adenylate cyclase activity"/>
    <property type="evidence" value="ECO:0007669"/>
    <property type="project" value="UniProtKB-ARBA"/>
</dbReference>
<dbReference type="Pfam" id="PF00498">
    <property type="entry name" value="FHA"/>
    <property type="match status" value="1"/>
</dbReference>